<keyword evidence="2" id="KW-1185">Reference proteome</keyword>
<dbReference type="Proteomes" id="UP000198771">
    <property type="component" value="Unassembled WGS sequence"/>
</dbReference>
<gene>
    <name evidence="1" type="ORF">SAMN05660653_02917</name>
</gene>
<reference evidence="1 2" key="1">
    <citation type="submission" date="2016-10" db="EMBL/GenBank/DDBJ databases">
        <authorList>
            <person name="de Groot N.N."/>
        </authorList>
    </citation>
    <scope>NUCLEOTIDE SEQUENCE [LARGE SCALE GENOMIC DNA]</scope>
    <source>
        <strain evidence="1 2">ASO4-2</strain>
    </source>
</reference>
<evidence type="ECO:0000313" key="1">
    <source>
        <dbReference type="EMBL" id="SDB57958.1"/>
    </source>
</evidence>
<evidence type="ECO:0000313" key="2">
    <source>
        <dbReference type="Proteomes" id="UP000198771"/>
    </source>
</evidence>
<organism evidence="1 2">
    <name type="scientific">Desulfonatronum thiosulfatophilum</name>
    <dbReference type="NCBI Taxonomy" id="617002"/>
    <lineage>
        <taxon>Bacteria</taxon>
        <taxon>Pseudomonadati</taxon>
        <taxon>Thermodesulfobacteriota</taxon>
        <taxon>Desulfovibrionia</taxon>
        <taxon>Desulfovibrionales</taxon>
        <taxon>Desulfonatronaceae</taxon>
        <taxon>Desulfonatronum</taxon>
    </lineage>
</organism>
<dbReference type="SUPFAM" id="SSF56935">
    <property type="entry name" value="Porins"/>
    <property type="match status" value="1"/>
</dbReference>
<dbReference type="EMBL" id="FMXO01000019">
    <property type="protein sequence ID" value="SDB57958.1"/>
    <property type="molecule type" value="Genomic_DNA"/>
</dbReference>
<accession>A0A1G6EKN9</accession>
<name>A0A1G6EKN9_9BACT</name>
<dbReference type="RefSeq" id="WP_092123360.1">
    <property type="nucleotide sequence ID" value="NZ_FMXO01000019.1"/>
</dbReference>
<sequence>MPFSAYKRDLFFNLLLLIALCVILTSKPSVLSAQGFSIDPSISVSQEYSDNINQEQEKLPDFTTRIMPKLDLNHDARHWDLSISYAFEYLYYARKNKKVSGGFTQDDTRHTLNARGLANLVPNLFFLDVRNDYRRTDLNLVRSSYVLVEPEVPVEEEPVPVIFPGDEILVPQYEEVTSREREVSDRNNFLISPYIELRPSVRTELRTGYRYRNTWYERDEVQDVDIHEIFMNGVYDLTARINLNAGYTGTWRRNRDGESDVFVDEADIGEFFIEELRRESPSRQGRENRHTVYGGASYAYGPGSRIHGDYGTTWRRYSDRNTTTNPYWNVGITHAFSTVTATLRTGVTYVEDPLRDASRRQISHVASLNRPYARGNIRVFASSTEYNEPDDSRYSIGFALQHGLTRLLTGTAGVTYNNRKEERFILVDSVPERSENKIDEWRLGLGLIRPLGRNFTASLNYFYIDSSSNIPLSNDNFRENRVILMLRKTF</sequence>
<dbReference type="AlphaFoldDB" id="A0A1G6EKN9"/>
<protein>
    <submittedName>
        <fullName evidence="1">Uncharacterized protein, PEP-CTERM system associated</fullName>
    </submittedName>
</protein>
<dbReference type="STRING" id="617002.SAMN05660653_02917"/>
<dbReference type="OrthoDB" id="5405095at2"/>
<proteinExistence type="predicted"/>